<name>A0A0G3XL86_9SPHN</name>
<keyword evidence="3" id="KW-1185">Reference proteome</keyword>
<gene>
    <name evidence="2" type="ORF">AB433_00120</name>
</gene>
<proteinExistence type="predicted"/>
<evidence type="ECO:0000256" key="1">
    <source>
        <dbReference type="SAM" id="MobiDB-lite"/>
    </source>
</evidence>
<evidence type="ECO:0000313" key="3">
    <source>
        <dbReference type="Proteomes" id="UP000035287"/>
    </source>
</evidence>
<sequence>MSQFGKIRWYNGSKGSGTIIPDSGGDVLPFRRSDLQDNAEPKTDERYSYDTSDAIGGRKRAINLRRQSESQTVEQQARAQRG</sequence>
<dbReference type="Gene3D" id="2.40.50.140">
    <property type="entry name" value="Nucleic acid-binding proteins"/>
    <property type="match status" value="1"/>
</dbReference>
<dbReference type="STRING" id="1348774.AB433_00120"/>
<feature type="compositionally biased region" description="Polar residues" evidence="1">
    <location>
        <begin position="69"/>
        <end position="82"/>
    </location>
</feature>
<organism evidence="2 3">
    <name type="scientific">Croceicoccus naphthovorans</name>
    <dbReference type="NCBI Taxonomy" id="1348774"/>
    <lineage>
        <taxon>Bacteria</taxon>
        <taxon>Pseudomonadati</taxon>
        <taxon>Pseudomonadota</taxon>
        <taxon>Alphaproteobacteria</taxon>
        <taxon>Sphingomonadales</taxon>
        <taxon>Erythrobacteraceae</taxon>
        <taxon>Croceicoccus</taxon>
    </lineage>
</organism>
<dbReference type="KEGG" id="cna:AB433_00120"/>
<dbReference type="PATRIC" id="fig|1348774.3.peg.30"/>
<accession>A0A0G3XL86</accession>
<dbReference type="RefSeq" id="WP_047822873.1">
    <property type="nucleotide sequence ID" value="NZ_JACIEL010000029.1"/>
</dbReference>
<dbReference type="Proteomes" id="UP000035287">
    <property type="component" value="Chromosome"/>
</dbReference>
<dbReference type="OrthoDB" id="7428521at2"/>
<evidence type="ECO:0000313" key="2">
    <source>
        <dbReference type="EMBL" id="AKM11381.1"/>
    </source>
</evidence>
<dbReference type="EMBL" id="CP011770">
    <property type="protein sequence ID" value="AKM11381.1"/>
    <property type="molecule type" value="Genomic_DNA"/>
</dbReference>
<dbReference type="AlphaFoldDB" id="A0A0G3XL86"/>
<dbReference type="InterPro" id="IPR002059">
    <property type="entry name" value="CSP_DNA-bd"/>
</dbReference>
<protein>
    <submittedName>
        <fullName evidence="2">Uncharacterized protein</fullName>
    </submittedName>
</protein>
<feature type="compositionally biased region" description="Basic and acidic residues" evidence="1">
    <location>
        <begin position="29"/>
        <end position="48"/>
    </location>
</feature>
<reference evidence="2 3" key="1">
    <citation type="submission" date="2015-06" db="EMBL/GenBank/DDBJ databases">
        <authorList>
            <person name="Zeng Y."/>
            <person name="Huang Y."/>
        </authorList>
    </citation>
    <scope>NUCLEOTIDE SEQUENCE [LARGE SCALE GENOMIC DNA]</scope>
    <source>
        <strain evidence="2 3">PQ-2</strain>
    </source>
</reference>
<feature type="region of interest" description="Disordered" evidence="1">
    <location>
        <begin position="1"/>
        <end position="82"/>
    </location>
</feature>
<dbReference type="PROSITE" id="PS51857">
    <property type="entry name" value="CSD_2"/>
    <property type="match status" value="1"/>
</dbReference>
<dbReference type="GO" id="GO:0003676">
    <property type="term" value="F:nucleic acid binding"/>
    <property type="evidence" value="ECO:0007669"/>
    <property type="project" value="InterPro"/>
</dbReference>
<dbReference type="InterPro" id="IPR012340">
    <property type="entry name" value="NA-bd_OB-fold"/>
</dbReference>